<accession>A0A1T4THZ7</accession>
<dbReference type="EMBL" id="FUWJ01000018">
    <property type="protein sequence ID" value="SKA39938.1"/>
    <property type="molecule type" value="Genomic_DNA"/>
</dbReference>
<dbReference type="Gene3D" id="1.10.530.10">
    <property type="match status" value="1"/>
</dbReference>
<evidence type="ECO:0000313" key="1">
    <source>
        <dbReference type="EMBL" id="SKA39938.1"/>
    </source>
</evidence>
<gene>
    <name evidence="1" type="ORF">SAMN02745126_06286</name>
</gene>
<sequence length="129" mass="14124">MRLREIDERKDEMMRQLAVCETGGHGDSYTPIYGGRGAFVGRFQFSPRTVINYVQQMDGRTLSVKEAVALAHDYQQAAELAKFVIFEKDGAWNWPLCNRKLGIAQQAADIKAAAATTSGGAAVAQNSGR</sequence>
<dbReference type="RefSeq" id="WP_085938019.1">
    <property type="nucleotide sequence ID" value="NZ_FUWJ01000018.1"/>
</dbReference>
<reference evidence="2" key="1">
    <citation type="submission" date="2017-02" db="EMBL/GenBank/DDBJ databases">
        <authorList>
            <person name="Varghese N."/>
            <person name="Submissions S."/>
        </authorList>
    </citation>
    <scope>NUCLEOTIDE SEQUENCE [LARGE SCALE GENOMIC DNA]</scope>
    <source>
        <strain evidence="2">ATCC 27094</strain>
    </source>
</reference>
<organism evidence="1 2">
    <name type="scientific">Enhydrobacter aerosaccus</name>
    <dbReference type="NCBI Taxonomy" id="225324"/>
    <lineage>
        <taxon>Bacteria</taxon>
        <taxon>Pseudomonadati</taxon>
        <taxon>Pseudomonadota</taxon>
        <taxon>Alphaproteobacteria</taxon>
        <taxon>Hyphomicrobiales</taxon>
        <taxon>Enhydrobacter</taxon>
    </lineage>
</organism>
<protein>
    <submittedName>
        <fullName evidence="1">Uncharacterized protein</fullName>
    </submittedName>
</protein>
<keyword evidence="2" id="KW-1185">Reference proteome</keyword>
<evidence type="ECO:0000313" key="2">
    <source>
        <dbReference type="Proteomes" id="UP000190092"/>
    </source>
</evidence>
<name>A0A1T4THZ7_9HYPH</name>
<dbReference type="Proteomes" id="UP000190092">
    <property type="component" value="Unassembled WGS sequence"/>
</dbReference>
<proteinExistence type="predicted"/>
<dbReference type="AlphaFoldDB" id="A0A1T4THZ7"/>
<dbReference type="OrthoDB" id="7376040at2"/>